<keyword evidence="5" id="KW-0521">NADP</keyword>
<dbReference type="NCBIfam" id="TIGR01508">
    <property type="entry name" value="rib_reduct_arch"/>
    <property type="match status" value="1"/>
</dbReference>
<keyword evidence="6 11" id="KW-0560">Oxidoreductase</keyword>
<evidence type="ECO:0000256" key="5">
    <source>
        <dbReference type="ARBA" id="ARBA00022857"/>
    </source>
</evidence>
<evidence type="ECO:0000256" key="2">
    <source>
        <dbReference type="ARBA" id="ARBA00009723"/>
    </source>
</evidence>
<comment type="caution">
    <text evidence="11">The sequence shown here is derived from an EMBL/GenBank/DDBJ whole genome shotgun (WGS) entry which is preliminary data.</text>
</comment>
<evidence type="ECO:0000259" key="10">
    <source>
        <dbReference type="Pfam" id="PF01872"/>
    </source>
</evidence>
<dbReference type="EMBL" id="BFAX01000003">
    <property type="protein sequence ID" value="GBF36567.1"/>
    <property type="molecule type" value="Genomic_DNA"/>
</dbReference>
<keyword evidence="4" id="KW-0686">Riboflavin biosynthesis</keyword>
<proteinExistence type="inferred from homology"/>
<dbReference type="AlphaFoldDB" id="A0A401HQM0"/>
<dbReference type="PANTHER" id="PTHR38011">
    <property type="entry name" value="DIHYDROFOLATE REDUCTASE FAMILY PROTEIN (AFU_ORTHOLOGUE AFUA_8G06820)"/>
    <property type="match status" value="1"/>
</dbReference>
<dbReference type="Pfam" id="PF01872">
    <property type="entry name" value="RibD_C"/>
    <property type="match status" value="1"/>
</dbReference>
<dbReference type="InterPro" id="IPR006401">
    <property type="entry name" value="Rib_reduct_arc"/>
</dbReference>
<keyword evidence="12" id="KW-1185">Reference proteome</keyword>
<dbReference type="NCBIfam" id="TIGR00227">
    <property type="entry name" value="ribD_Cterm"/>
    <property type="match status" value="1"/>
</dbReference>
<evidence type="ECO:0000256" key="4">
    <source>
        <dbReference type="ARBA" id="ARBA00022619"/>
    </source>
</evidence>
<dbReference type="Gene3D" id="3.40.430.10">
    <property type="entry name" value="Dihydrofolate Reductase, subunit A"/>
    <property type="match status" value="1"/>
</dbReference>
<sequence length="236" mass="26420">MTGDSMSNTLKPYVISNVGMSLDGKLATVNNDSRISGAEDLKRVHRLRAMVDGIMVGIGTVLKDDPRLTVHKIDTTPRKNPVRIVVDSKLKIPLNARVLNREAKTIIATTSKMSREKEKKLKMLKKLKHVDIIETDGDRVDLKKLMEVLYKNGIRSILLEGGGTLNWSMFKEGLVDRVSVYIAPMIFGGKNAPTYVDGEGFKSVEECVKLKLERYYLMDGGIVLEFEVVKNPDKNK</sequence>
<comment type="similarity">
    <text evidence="2">Belongs to the HTP reductase family.</text>
</comment>
<dbReference type="InterPro" id="IPR050765">
    <property type="entry name" value="Riboflavin_Biosynth_HTPR"/>
</dbReference>
<dbReference type="EC" id="1.1.1.302" evidence="9"/>
<comment type="catalytic activity">
    <reaction evidence="7">
        <text>2,5-diamino-6-(1-D-ribitylamino)pyrimidin-4(3H)-one 5'-phosphate + NAD(+) = 2,5-diamino-6-(1-D-ribosylamino)pyrimidin-4(3H)-one 5'-phosphate + NADH + H(+)</text>
        <dbReference type="Rhea" id="RHEA:27274"/>
        <dbReference type="ChEBI" id="CHEBI:15378"/>
        <dbReference type="ChEBI" id="CHEBI:57540"/>
        <dbReference type="ChEBI" id="CHEBI:57945"/>
        <dbReference type="ChEBI" id="CHEBI:58890"/>
        <dbReference type="ChEBI" id="CHEBI:59545"/>
        <dbReference type="EC" id="1.1.1.302"/>
    </reaction>
</comment>
<evidence type="ECO:0000256" key="9">
    <source>
        <dbReference type="NCBIfam" id="TIGR01508"/>
    </source>
</evidence>
<reference evidence="11 12" key="1">
    <citation type="journal article" date="2019" name="Int. J. Syst. Evol. Microbiol.">
        <title>Methanofervidicoccus abyssi gen. nov., sp. nov., a hydrogenotrophic methanogen, isolated from a hydrothermal vent chimney in the Mid-Cayman Spreading Center, the Caribbean Sea.</title>
        <authorList>
            <person name="Sakai S."/>
            <person name="Takaki Y."/>
            <person name="Miyazaki M."/>
            <person name="Ogawara M."/>
            <person name="Yanagawa K."/>
            <person name="Miyazaki J."/>
            <person name="Takai K."/>
        </authorList>
    </citation>
    <scope>NUCLEOTIDE SEQUENCE [LARGE SCALE GENOMIC DNA]</scope>
    <source>
        <strain evidence="11 12">HHB</strain>
    </source>
</reference>
<dbReference type="SUPFAM" id="SSF53597">
    <property type="entry name" value="Dihydrofolate reductase-like"/>
    <property type="match status" value="1"/>
</dbReference>
<comment type="pathway">
    <text evidence="1">Cofactor biosynthesis; riboflavin biosynthesis.</text>
</comment>
<name>A0A401HQM0_9EURY</name>
<dbReference type="InterPro" id="IPR002734">
    <property type="entry name" value="RibDG_C"/>
</dbReference>
<evidence type="ECO:0000256" key="1">
    <source>
        <dbReference type="ARBA" id="ARBA00005104"/>
    </source>
</evidence>
<evidence type="ECO:0000256" key="7">
    <source>
        <dbReference type="ARBA" id="ARBA00047550"/>
    </source>
</evidence>
<evidence type="ECO:0000256" key="3">
    <source>
        <dbReference type="ARBA" id="ARBA00011738"/>
    </source>
</evidence>
<comment type="subunit">
    <text evidence="3">Homodimer.</text>
</comment>
<dbReference type="InterPro" id="IPR024072">
    <property type="entry name" value="DHFR-like_dom_sf"/>
</dbReference>
<protein>
    <recommendedName>
        <fullName evidence="9">2,5-diamino-6-(ribosylamino)-4(3H)-pyrimidinone 5'-phosphate reductase</fullName>
        <ecNumber evidence="9">1.1.1.302</ecNumber>
    </recommendedName>
</protein>
<dbReference type="Proteomes" id="UP000290527">
    <property type="component" value="Unassembled WGS sequence"/>
</dbReference>
<accession>A0A401HQM0</accession>
<organism evidence="11 12">
    <name type="scientific">Methanofervidicoccus abyssi</name>
    <dbReference type="NCBI Taxonomy" id="2082189"/>
    <lineage>
        <taxon>Archaea</taxon>
        <taxon>Methanobacteriati</taxon>
        <taxon>Methanobacteriota</taxon>
        <taxon>Methanomada group</taxon>
        <taxon>Methanococci</taxon>
        <taxon>Methanococcales</taxon>
        <taxon>Methanofervidicoccus</taxon>
    </lineage>
</organism>
<dbReference type="GO" id="GO:0009231">
    <property type="term" value="P:riboflavin biosynthetic process"/>
    <property type="evidence" value="ECO:0007669"/>
    <property type="project" value="UniProtKB-UniPathway"/>
</dbReference>
<evidence type="ECO:0000313" key="11">
    <source>
        <dbReference type="EMBL" id="GBF36567.1"/>
    </source>
</evidence>
<evidence type="ECO:0000256" key="6">
    <source>
        <dbReference type="ARBA" id="ARBA00023002"/>
    </source>
</evidence>
<evidence type="ECO:0000313" key="12">
    <source>
        <dbReference type="Proteomes" id="UP000290527"/>
    </source>
</evidence>
<dbReference type="GO" id="GO:0050661">
    <property type="term" value="F:NADP binding"/>
    <property type="evidence" value="ECO:0007669"/>
    <property type="project" value="InterPro"/>
</dbReference>
<feature type="domain" description="Bacterial bifunctional deaminase-reductase C-terminal" evidence="10">
    <location>
        <begin position="12"/>
        <end position="224"/>
    </location>
</feature>
<dbReference type="InterPro" id="IPR011549">
    <property type="entry name" value="RibD_C"/>
</dbReference>
<evidence type="ECO:0000256" key="8">
    <source>
        <dbReference type="ARBA" id="ARBA00049020"/>
    </source>
</evidence>
<dbReference type="UniPathway" id="UPA00275"/>
<dbReference type="PANTHER" id="PTHR38011:SF7">
    <property type="entry name" value="2,5-DIAMINO-6-RIBOSYLAMINO-4(3H)-PYRIMIDINONE 5'-PHOSPHATE REDUCTASE"/>
    <property type="match status" value="1"/>
</dbReference>
<gene>
    <name evidence="11" type="ORF">MHHB_P0797</name>
</gene>
<dbReference type="GO" id="GO:0008703">
    <property type="term" value="F:5-amino-6-(5-phosphoribosylamino)uracil reductase activity"/>
    <property type="evidence" value="ECO:0007669"/>
    <property type="project" value="InterPro"/>
</dbReference>
<comment type="catalytic activity">
    <reaction evidence="8">
        <text>2,5-diamino-6-(1-D-ribitylamino)pyrimidin-4(3H)-one 5'-phosphate + NADP(+) = 2,5-diamino-6-(1-D-ribosylamino)pyrimidin-4(3H)-one 5'-phosphate + NADPH + H(+)</text>
        <dbReference type="Rhea" id="RHEA:27278"/>
        <dbReference type="ChEBI" id="CHEBI:15378"/>
        <dbReference type="ChEBI" id="CHEBI:57783"/>
        <dbReference type="ChEBI" id="CHEBI:58349"/>
        <dbReference type="ChEBI" id="CHEBI:58890"/>
        <dbReference type="ChEBI" id="CHEBI:59545"/>
        <dbReference type="EC" id="1.1.1.302"/>
    </reaction>
</comment>